<feature type="transmembrane region" description="Helical" evidence="1">
    <location>
        <begin position="226"/>
        <end position="248"/>
    </location>
</feature>
<proteinExistence type="predicted"/>
<name>A0AAD0RLI9_9NEIS</name>
<reference evidence="3 4" key="1">
    <citation type="submission" date="2018-08" db="EMBL/GenBank/DDBJ databases">
        <title>Complete genome sequence of JP2-74.</title>
        <authorList>
            <person name="Wu L."/>
        </authorList>
    </citation>
    <scope>NUCLEOTIDE SEQUENCE [LARGE SCALE GENOMIC DNA]</scope>
    <source>
        <strain evidence="3 4">JP2-74</strain>
    </source>
</reference>
<sequence>MSPPRFSIIGFPPILREPAMPLPDTLTLAAFALLALALLAESLRLRWPSRLAALSSAGVAVACGLVQPLGAAALIAALAVSLAARHYRRPELWLVWIALLLALALHALPGFDNPLLWQGLSTPNSAPYRLYWSYDKGAAGWLLLMVLSASPQVERRWGPAAAGVGALLLLIVLGLASVAGVIAWAPKLPHWLLPWLFANFFLVSLAEEAFFRAGLQRWLELRTEPFAALMAASVAFSLVHVAGGWVWVGLATLAGLGYGLVYAATRQVLWAVLAHVAFNAVHLILFTYPRLM</sequence>
<feature type="domain" description="CAAX prenyl protease 2/Lysostaphin resistance protein A-like" evidence="2">
    <location>
        <begin position="190"/>
        <end position="281"/>
    </location>
</feature>
<dbReference type="InterPro" id="IPR003675">
    <property type="entry name" value="Rce1/LyrA-like_dom"/>
</dbReference>
<organism evidence="3 4">
    <name type="scientific">Chromobacterium rhizoryzae</name>
    <dbReference type="NCBI Taxonomy" id="1778675"/>
    <lineage>
        <taxon>Bacteria</taxon>
        <taxon>Pseudomonadati</taxon>
        <taxon>Pseudomonadota</taxon>
        <taxon>Betaproteobacteria</taxon>
        <taxon>Neisseriales</taxon>
        <taxon>Chromobacteriaceae</taxon>
        <taxon>Chromobacterium</taxon>
    </lineage>
</organism>
<evidence type="ECO:0000259" key="2">
    <source>
        <dbReference type="Pfam" id="PF02517"/>
    </source>
</evidence>
<gene>
    <name evidence="3" type="ORF">D1345_00420</name>
</gene>
<dbReference type="Pfam" id="PF02517">
    <property type="entry name" value="Rce1-like"/>
    <property type="match status" value="1"/>
</dbReference>
<dbReference type="GO" id="GO:0080120">
    <property type="term" value="P:CAAX-box protein maturation"/>
    <property type="evidence" value="ECO:0007669"/>
    <property type="project" value="UniProtKB-ARBA"/>
</dbReference>
<protein>
    <submittedName>
        <fullName evidence="3">CPBP family intramembrane metalloprotease</fullName>
    </submittedName>
</protein>
<feature type="transmembrane region" description="Helical" evidence="1">
    <location>
        <begin position="191"/>
        <end position="214"/>
    </location>
</feature>
<dbReference type="GO" id="GO:0004175">
    <property type="term" value="F:endopeptidase activity"/>
    <property type="evidence" value="ECO:0007669"/>
    <property type="project" value="UniProtKB-ARBA"/>
</dbReference>
<feature type="transmembrane region" description="Helical" evidence="1">
    <location>
        <begin position="56"/>
        <end position="80"/>
    </location>
</feature>
<evidence type="ECO:0000313" key="4">
    <source>
        <dbReference type="Proteomes" id="UP000259465"/>
    </source>
</evidence>
<dbReference type="EMBL" id="CP031968">
    <property type="protein sequence ID" value="AXT44762.1"/>
    <property type="molecule type" value="Genomic_DNA"/>
</dbReference>
<dbReference type="AlphaFoldDB" id="A0AAD0RLI9"/>
<feature type="transmembrane region" description="Helical" evidence="1">
    <location>
        <begin position="131"/>
        <end position="149"/>
    </location>
</feature>
<keyword evidence="3" id="KW-0482">Metalloprotease</keyword>
<keyword evidence="3" id="KW-0378">Hydrolase</keyword>
<feature type="transmembrane region" description="Helical" evidence="1">
    <location>
        <begin position="268"/>
        <end position="288"/>
    </location>
</feature>
<keyword evidence="4" id="KW-1185">Reference proteome</keyword>
<keyword evidence="1" id="KW-1133">Transmembrane helix</keyword>
<feature type="transmembrane region" description="Helical" evidence="1">
    <location>
        <begin position="161"/>
        <end position="185"/>
    </location>
</feature>
<keyword evidence="1" id="KW-0472">Membrane</keyword>
<keyword evidence="3" id="KW-0645">Protease</keyword>
<evidence type="ECO:0000256" key="1">
    <source>
        <dbReference type="SAM" id="Phobius"/>
    </source>
</evidence>
<evidence type="ECO:0000313" key="3">
    <source>
        <dbReference type="EMBL" id="AXT44762.1"/>
    </source>
</evidence>
<accession>A0AAD0RLI9</accession>
<dbReference type="GO" id="GO:0008237">
    <property type="term" value="F:metallopeptidase activity"/>
    <property type="evidence" value="ECO:0007669"/>
    <property type="project" value="UniProtKB-KW"/>
</dbReference>
<feature type="transmembrane region" description="Helical" evidence="1">
    <location>
        <begin position="92"/>
        <end position="111"/>
    </location>
</feature>
<keyword evidence="1" id="KW-0812">Transmembrane</keyword>
<dbReference type="Proteomes" id="UP000259465">
    <property type="component" value="Chromosome"/>
</dbReference>
<dbReference type="KEGG" id="crz:D1345_00420"/>